<dbReference type="Proteomes" id="UP000436088">
    <property type="component" value="Unassembled WGS sequence"/>
</dbReference>
<dbReference type="InterPro" id="IPR045301">
    <property type="entry name" value="GEX3-like"/>
</dbReference>
<dbReference type="GO" id="GO:0005886">
    <property type="term" value="C:plasma membrane"/>
    <property type="evidence" value="ECO:0007669"/>
    <property type="project" value="TreeGrafter"/>
</dbReference>
<protein>
    <submittedName>
        <fullName evidence="1">Uncharacterized protein</fullName>
    </submittedName>
</protein>
<keyword evidence="2" id="KW-1185">Reference proteome</keyword>
<gene>
    <name evidence="1" type="ORF">F3Y22_tig00003398pilonHSYRG00041</name>
</gene>
<dbReference type="PANTHER" id="PTHR37253">
    <property type="entry name" value="PROTEIN GAMETE EXPRESSED 3"/>
    <property type="match status" value="1"/>
</dbReference>
<accession>A0A6A3CMJ6</accession>
<proteinExistence type="predicted"/>
<dbReference type="GO" id="GO:0009793">
    <property type="term" value="P:embryo development ending in seed dormancy"/>
    <property type="evidence" value="ECO:0007669"/>
    <property type="project" value="TreeGrafter"/>
</dbReference>
<sequence length="98" mass="11271">MIIELEQMATLEAVANEVTMEEVGELLRGRQGIERKLSTTYSLGRDEIVSNLKSVPLYSGRTEAILSTWQRKYYIFHTFSSTSSDESSSDRDYIWILK</sequence>
<dbReference type="AlphaFoldDB" id="A0A6A3CMJ6"/>
<organism evidence="1 2">
    <name type="scientific">Hibiscus syriacus</name>
    <name type="common">Rose of Sharon</name>
    <dbReference type="NCBI Taxonomy" id="106335"/>
    <lineage>
        <taxon>Eukaryota</taxon>
        <taxon>Viridiplantae</taxon>
        <taxon>Streptophyta</taxon>
        <taxon>Embryophyta</taxon>
        <taxon>Tracheophyta</taxon>
        <taxon>Spermatophyta</taxon>
        <taxon>Magnoliopsida</taxon>
        <taxon>eudicotyledons</taxon>
        <taxon>Gunneridae</taxon>
        <taxon>Pentapetalae</taxon>
        <taxon>rosids</taxon>
        <taxon>malvids</taxon>
        <taxon>Malvales</taxon>
        <taxon>Malvaceae</taxon>
        <taxon>Malvoideae</taxon>
        <taxon>Hibiscus</taxon>
    </lineage>
</organism>
<comment type="caution">
    <text evidence="1">The sequence shown here is derived from an EMBL/GenBank/DDBJ whole genome shotgun (WGS) entry which is preliminary data.</text>
</comment>
<reference evidence="1" key="1">
    <citation type="submission" date="2019-09" db="EMBL/GenBank/DDBJ databases">
        <title>Draft genome information of white flower Hibiscus syriacus.</title>
        <authorList>
            <person name="Kim Y.-M."/>
        </authorList>
    </citation>
    <scope>NUCLEOTIDE SEQUENCE [LARGE SCALE GENOMIC DNA]</scope>
    <source>
        <strain evidence="1">YM2019G1</strain>
    </source>
</reference>
<name>A0A6A3CMJ6_HIBSY</name>
<dbReference type="EMBL" id="VEPZ02000218">
    <property type="protein sequence ID" value="KAE8729744.1"/>
    <property type="molecule type" value="Genomic_DNA"/>
</dbReference>
<evidence type="ECO:0000313" key="1">
    <source>
        <dbReference type="EMBL" id="KAE8729744.1"/>
    </source>
</evidence>
<dbReference type="PANTHER" id="PTHR37253:SF1">
    <property type="entry name" value="PROTEIN GAMETE EXPRESSED 3"/>
    <property type="match status" value="1"/>
</dbReference>
<dbReference type="GO" id="GO:0010183">
    <property type="term" value="P:pollen tube guidance"/>
    <property type="evidence" value="ECO:0007669"/>
    <property type="project" value="TreeGrafter"/>
</dbReference>
<evidence type="ECO:0000313" key="2">
    <source>
        <dbReference type="Proteomes" id="UP000436088"/>
    </source>
</evidence>